<accession>A0A0G5Z559</accession>
<dbReference type="PATRIC" id="fig|287.2659.peg.1453"/>
<name>A0A0G5Z559_PSEAI</name>
<evidence type="ECO:0000313" key="2">
    <source>
        <dbReference type="EMBL" id="AKP49126.1"/>
    </source>
</evidence>
<dbReference type="Pfam" id="PF04606">
    <property type="entry name" value="Ogr_Delta"/>
    <property type="match status" value="1"/>
</dbReference>
<keyword evidence="2" id="KW-0614">Plasmid</keyword>
<sequence length="90" mass="10428">MRIYCPECDSKARIATREEISRQFVKLYCQCTNGHCGQRFVMQLTFSHALLGPSSPLDKLLFDRLREMPSKERRTLFDQLESVTVADRSA</sequence>
<proteinExistence type="predicted"/>
<feature type="domain" description="Zinc finger Ogr/Delta-type" evidence="1">
    <location>
        <begin position="5"/>
        <end position="50"/>
    </location>
</feature>
<dbReference type="AlphaFoldDB" id="A0A0G5Z559"/>
<dbReference type="InterPro" id="IPR007684">
    <property type="entry name" value="Znf_Ogr/Delta"/>
</dbReference>
<gene>
    <name evidence="2" type="primary">ogr</name>
</gene>
<dbReference type="EMBL" id="KR106191">
    <property type="protein sequence ID" value="AKP49126.1"/>
    <property type="molecule type" value="Genomic_DNA"/>
</dbReference>
<protein>
    <submittedName>
        <fullName evidence="2">Phage transcriptional activator Ogr/delta</fullName>
    </submittedName>
</protein>
<evidence type="ECO:0000259" key="1">
    <source>
        <dbReference type="Pfam" id="PF04606"/>
    </source>
</evidence>
<reference evidence="2" key="1">
    <citation type="journal article" date="2016" name="PLoS ONE">
        <title>A Site-Specific Integrative Plasmid Found in Pseudomonas aeruginosa Clinical Isolate HS87 along with A Plasmid Carrying an Aminoglycoside-Resistant Gene.</title>
        <authorList>
            <person name="Bi D."/>
            <person name="Xie Y."/>
            <person name="Tai C."/>
            <person name="Jiang X."/>
            <person name="Zhang J."/>
            <person name="Harrison E.M."/>
            <person name="Jia S."/>
            <person name="Deng Z."/>
            <person name="Rajakumar K."/>
            <person name="Ou H.Y."/>
        </authorList>
    </citation>
    <scope>NUCLEOTIDE SEQUENCE</scope>
    <source>
        <strain evidence="2">HS87</strain>
        <plasmid evidence="2">pHS87b</plasmid>
    </source>
</reference>
<organism evidence="2">
    <name type="scientific">Pseudomonas aeruginosa</name>
    <dbReference type="NCBI Taxonomy" id="287"/>
    <lineage>
        <taxon>Bacteria</taxon>
        <taxon>Pseudomonadati</taxon>
        <taxon>Pseudomonadota</taxon>
        <taxon>Gammaproteobacteria</taxon>
        <taxon>Pseudomonadales</taxon>
        <taxon>Pseudomonadaceae</taxon>
        <taxon>Pseudomonas</taxon>
    </lineage>
</organism>
<dbReference type="RefSeq" id="WP_015649798.1">
    <property type="nucleotide sequence ID" value="NZ_BSAM01000001.1"/>
</dbReference>
<geneLocation type="plasmid" evidence="2">
    <name>pHS87b</name>
</geneLocation>